<proteinExistence type="predicted"/>
<evidence type="ECO:0000313" key="2">
    <source>
        <dbReference type="WormBase" id="Bm9526"/>
    </source>
</evidence>
<sequence>MEQEKSDLCFGENLFVWVGPNSDIYRPVDISCIQHSSKQVMMMLIMMTADENDNGDGRQECRWENNLITTKNLDGMLCNDSSVDDKKCGIISMYRSVTITLQLS</sequence>
<dbReference type="EMBL" id="LN856924">
    <property type="protein sequence ID" value="CTP81163.1"/>
    <property type="molecule type" value="Genomic_DNA"/>
</dbReference>
<organism evidence="1">
    <name type="scientific">Brugia malayi</name>
    <name type="common">Filarial nematode worm</name>
    <dbReference type="NCBI Taxonomy" id="6279"/>
    <lineage>
        <taxon>Eukaryota</taxon>
        <taxon>Metazoa</taxon>
        <taxon>Ecdysozoa</taxon>
        <taxon>Nematoda</taxon>
        <taxon>Chromadorea</taxon>
        <taxon>Rhabditida</taxon>
        <taxon>Spirurina</taxon>
        <taxon>Spiruromorpha</taxon>
        <taxon>Filarioidea</taxon>
        <taxon>Onchocercidae</taxon>
        <taxon>Brugia</taxon>
    </lineage>
</organism>
<protein>
    <submittedName>
        <fullName evidence="1">Bm9526</fullName>
    </submittedName>
</protein>
<evidence type="ECO:0000313" key="1">
    <source>
        <dbReference type="EMBL" id="CTP81163.1"/>
    </source>
</evidence>
<gene>
    <name evidence="1 2" type="ORF">Bm9526</name>
    <name evidence="1" type="ORF">BM_Bm9526</name>
</gene>
<reference evidence="1" key="1">
    <citation type="journal article" date="2007" name="Science">
        <title>Draft genome of the filarial nematode parasite Brugia malayi.</title>
        <authorList>
            <person name="Ghedin E."/>
            <person name="Wang S."/>
            <person name="Spiro D."/>
            <person name="Caler E."/>
            <person name="Zhao Q."/>
            <person name="Crabtree J."/>
            <person name="Allen J.E."/>
            <person name="Delcher A.L."/>
            <person name="Guiliano D.B."/>
            <person name="Miranda-Saavedra D."/>
            <person name="Angiuoli S.V."/>
            <person name="Creasy T."/>
            <person name="Amedeo P."/>
            <person name="Haas B."/>
            <person name="El-Sayed N.M."/>
            <person name="Wortman J.R."/>
            <person name="Feldblyum T."/>
            <person name="Tallon L."/>
            <person name="Schatz M."/>
            <person name="Shumway M."/>
            <person name="Koo H."/>
            <person name="Salzberg S.L."/>
            <person name="Schobel S."/>
            <person name="Pertea M."/>
            <person name="Pop M."/>
            <person name="White O."/>
            <person name="Barton G.J."/>
            <person name="Carlow C.K."/>
            <person name="Crawford M.J."/>
            <person name="Daub J."/>
            <person name="Dimmic M.W."/>
            <person name="Estes C.F."/>
            <person name="Foster J.M."/>
            <person name="Ganatra M."/>
            <person name="Gregory W.F."/>
            <person name="Johnson N.M."/>
            <person name="Jin J."/>
            <person name="Komuniecki R."/>
            <person name="Korf I."/>
            <person name="Kumar S."/>
            <person name="Laney S."/>
            <person name="Li B.W."/>
            <person name="Li W."/>
            <person name="Lindblom T.H."/>
            <person name="Lustigman S."/>
            <person name="Ma D."/>
            <person name="Maina C.V."/>
            <person name="Martin D.M."/>
            <person name="McCarter J.P."/>
            <person name="McReynolds L."/>
            <person name="Mitreva M."/>
            <person name="Nutman T.B."/>
            <person name="Parkinson J."/>
            <person name="Peregrin-Alvarez J.M."/>
            <person name="Poole C."/>
            <person name="Ren Q."/>
            <person name="Saunders L."/>
            <person name="Sluder A.E."/>
            <person name="Smith K."/>
            <person name="Stanke M."/>
            <person name="Unnasch T.R."/>
            <person name="Ware J."/>
            <person name="Wei A.D."/>
            <person name="Weil G."/>
            <person name="Williams D.J."/>
            <person name="Zhang Y."/>
            <person name="Williams S.A."/>
            <person name="Fraser-Liggett C."/>
            <person name="Slatko B."/>
            <person name="Blaxter M.L."/>
            <person name="Scott A.L."/>
        </authorList>
    </citation>
    <scope>NUCLEOTIDE SEQUENCE</scope>
    <source>
        <strain evidence="1">FR3</strain>
    </source>
</reference>
<dbReference type="AlphaFoldDB" id="A0A0I9N521"/>
<accession>A0A0I9N521</accession>
<dbReference type="WormBase" id="Bm9526">
    <property type="protein sequence ID" value="BM45584"/>
    <property type="gene ID" value="WBGene00229787"/>
</dbReference>
<reference evidence="1" key="2">
    <citation type="submission" date="2012-12" db="EMBL/GenBank/DDBJ databases">
        <authorList>
            <person name="Gao Y.W."/>
            <person name="Fan S.T."/>
            <person name="Sun H.T."/>
            <person name="Wang Z."/>
            <person name="Gao X.L."/>
            <person name="Li Y.G."/>
            <person name="Wang T.C."/>
            <person name="Zhang K."/>
            <person name="Xu W.W."/>
            <person name="Yu Z.J."/>
            <person name="Xia X.Z."/>
        </authorList>
    </citation>
    <scope>NUCLEOTIDE SEQUENCE</scope>
    <source>
        <strain evidence="1">FR3</strain>
    </source>
</reference>
<name>A0A0I9N521_BRUMA</name>